<feature type="region of interest" description="Disordered" evidence="1">
    <location>
        <begin position="393"/>
        <end position="437"/>
    </location>
</feature>
<dbReference type="AlphaFoldDB" id="A0A1Q9C708"/>
<dbReference type="OrthoDB" id="10406490at2759"/>
<dbReference type="EMBL" id="LSRX01001575">
    <property type="protein sequence ID" value="OLP78706.1"/>
    <property type="molecule type" value="Genomic_DNA"/>
</dbReference>
<name>A0A1Q9C708_SYMMI</name>
<sequence>MPSAIVARRTVPGNRVDSRADDRRTAATESVNAADRQIGPESLGEDLLLAAMPSAIEAERTAATGMTGRGPVATEGGAEAGRWDEAAKVVARAFRTFASSMLLTSAAKVTDVKRDTPTTVSAECFEIGWKTPRASSARTALARTASLSILRATGSLAAVATATVTATKKSEAEAAARRREATMQVQRGLLCGSPERVFRDEKIRGCLVKKSQIASAPAAKFCAHLQSLSLGAAMFQFQTSPHAAAHAAASAVRHSPPVPPPGRGVVASLPAVRLGEASPPASARLLTTTPPPTSARSFNVRSVPSGLHLAQPAWQHTHSEPANSAGFDMRALRPATLPSPPVLQRATGQVAVVIAPTERTVARTGVSGVSQPAGRPKDAEAAAVVERIVVQTPTTCAQDGSPGSKVSAAPRSPSSSPQASTRAVAPGSPTSQLGRAILAPPSPRVTECELELRLSQVAAALLPPVAQVGIGDRTGGAGATEELAPAPEEVPPWKPCQSTSSIAIDVTTSGQEIGWTPSFTTLAHLRPEDADLPAPTSPEVQESKASTIGILNLSQQGVGRSSVF</sequence>
<dbReference type="Proteomes" id="UP000186817">
    <property type="component" value="Unassembled WGS sequence"/>
</dbReference>
<feature type="compositionally biased region" description="Low complexity" evidence="1">
    <location>
        <begin position="407"/>
        <end position="420"/>
    </location>
</feature>
<protein>
    <submittedName>
        <fullName evidence="2">Uncharacterized protein</fullName>
    </submittedName>
</protein>
<keyword evidence="3" id="KW-1185">Reference proteome</keyword>
<feature type="region of interest" description="Disordered" evidence="1">
    <location>
        <begin position="14"/>
        <end position="38"/>
    </location>
</feature>
<evidence type="ECO:0000256" key="1">
    <source>
        <dbReference type="SAM" id="MobiDB-lite"/>
    </source>
</evidence>
<gene>
    <name evidence="2" type="ORF">AK812_SmicGene41097</name>
</gene>
<reference evidence="2 3" key="1">
    <citation type="submission" date="2016-02" db="EMBL/GenBank/DDBJ databases">
        <title>Genome analysis of coral dinoflagellate symbionts highlights evolutionary adaptations to a symbiotic lifestyle.</title>
        <authorList>
            <person name="Aranda M."/>
            <person name="Li Y."/>
            <person name="Liew Y.J."/>
            <person name="Baumgarten S."/>
            <person name="Simakov O."/>
            <person name="Wilson M."/>
            <person name="Piel J."/>
            <person name="Ashoor H."/>
            <person name="Bougouffa S."/>
            <person name="Bajic V.B."/>
            <person name="Ryu T."/>
            <person name="Ravasi T."/>
            <person name="Bayer T."/>
            <person name="Micklem G."/>
            <person name="Kim H."/>
            <person name="Bhak J."/>
            <person name="Lajeunesse T.C."/>
            <person name="Voolstra C.R."/>
        </authorList>
    </citation>
    <scope>NUCLEOTIDE SEQUENCE [LARGE SCALE GENOMIC DNA]</scope>
    <source>
        <strain evidence="2 3">CCMP2467</strain>
    </source>
</reference>
<proteinExistence type="predicted"/>
<evidence type="ECO:0000313" key="2">
    <source>
        <dbReference type="EMBL" id="OLP78706.1"/>
    </source>
</evidence>
<feature type="compositionally biased region" description="Basic and acidic residues" evidence="1">
    <location>
        <begin position="16"/>
        <end position="26"/>
    </location>
</feature>
<accession>A0A1Q9C708</accession>
<organism evidence="2 3">
    <name type="scientific">Symbiodinium microadriaticum</name>
    <name type="common">Dinoflagellate</name>
    <name type="synonym">Zooxanthella microadriatica</name>
    <dbReference type="NCBI Taxonomy" id="2951"/>
    <lineage>
        <taxon>Eukaryota</taxon>
        <taxon>Sar</taxon>
        <taxon>Alveolata</taxon>
        <taxon>Dinophyceae</taxon>
        <taxon>Suessiales</taxon>
        <taxon>Symbiodiniaceae</taxon>
        <taxon>Symbiodinium</taxon>
    </lineage>
</organism>
<comment type="caution">
    <text evidence="2">The sequence shown here is derived from an EMBL/GenBank/DDBJ whole genome shotgun (WGS) entry which is preliminary data.</text>
</comment>
<evidence type="ECO:0000313" key="3">
    <source>
        <dbReference type="Proteomes" id="UP000186817"/>
    </source>
</evidence>